<protein>
    <recommendedName>
        <fullName evidence="3">asparagine synthase (glutamine-hydrolyzing)</fullName>
        <ecNumber evidence="3">6.3.5.4</ecNumber>
    </recommendedName>
</protein>
<keyword evidence="4" id="KW-0547">Nucleotide-binding</keyword>
<dbReference type="Pfam" id="PF00733">
    <property type="entry name" value="Asn_synthase"/>
    <property type="match status" value="1"/>
</dbReference>
<dbReference type="InterPro" id="IPR029055">
    <property type="entry name" value="Ntn_hydrolases_N"/>
</dbReference>
<gene>
    <name evidence="10" type="ORF">J2Z82_003290</name>
</gene>
<dbReference type="InterPro" id="IPR051786">
    <property type="entry name" value="ASN_synthetase/amidase"/>
</dbReference>
<comment type="catalytic activity">
    <reaction evidence="8">
        <text>L-aspartate + L-glutamine + ATP + H2O = L-asparagine + L-glutamate + AMP + diphosphate + H(+)</text>
        <dbReference type="Rhea" id="RHEA:12228"/>
        <dbReference type="ChEBI" id="CHEBI:15377"/>
        <dbReference type="ChEBI" id="CHEBI:15378"/>
        <dbReference type="ChEBI" id="CHEBI:29985"/>
        <dbReference type="ChEBI" id="CHEBI:29991"/>
        <dbReference type="ChEBI" id="CHEBI:30616"/>
        <dbReference type="ChEBI" id="CHEBI:33019"/>
        <dbReference type="ChEBI" id="CHEBI:58048"/>
        <dbReference type="ChEBI" id="CHEBI:58359"/>
        <dbReference type="ChEBI" id="CHEBI:456215"/>
        <dbReference type="EC" id="6.3.5.4"/>
    </reaction>
</comment>
<keyword evidence="5" id="KW-0067">ATP-binding</keyword>
<dbReference type="PIRSF" id="PIRSF001589">
    <property type="entry name" value="Asn_synthetase_glu-h"/>
    <property type="match status" value="1"/>
</dbReference>
<dbReference type="GO" id="GO:0004066">
    <property type="term" value="F:asparagine synthase (glutamine-hydrolyzing) activity"/>
    <property type="evidence" value="ECO:0007669"/>
    <property type="project" value="UniProtKB-EC"/>
</dbReference>
<evidence type="ECO:0000259" key="9">
    <source>
        <dbReference type="PROSITE" id="PS51278"/>
    </source>
</evidence>
<proteinExistence type="inferred from homology"/>
<evidence type="ECO:0000256" key="8">
    <source>
        <dbReference type="ARBA" id="ARBA00048741"/>
    </source>
</evidence>
<evidence type="ECO:0000256" key="6">
    <source>
        <dbReference type="ARBA" id="ARBA00022888"/>
    </source>
</evidence>
<dbReference type="Gene3D" id="3.60.20.10">
    <property type="entry name" value="Glutamine Phosphoribosylpyrophosphate, subunit 1, domain 1"/>
    <property type="match status" value="1"/>
</dbReference>
<name>A0ABS4HHK5_9BACI</name>
<dbReference type="RefSeq" id="WP_209481822.1">
    <property type="nucleotide sequence ID" value="NZ_JAGGKK010000020.1"/>
</dbReference>
<evidence type="ECO:0000256" key="7">
    <source>
        <dbReference type="ARBA" id="ARBA00022962"/>
    </source>
</evidence>
<dbReference type="InterPro" id="IPR006426">
    <property type="entry name" value="Asn_synth_AEB"/>
</dbReference>
<evidence type="ECO:0000313" key="10">
    <source>
        <dbReference type="EMBL" id="MBP1950333.1"/>
    </source>
</evidence>
<sequence length="639" mass="73709">MCGFIGILRNNPGKPNDVYKSLFREQNNIMSHRGPDDEGYFHDEFVSFGFRRLSIIDIEYGAQPLSYDDEKMWLVFNGEIYNYVELRNDLQAEGYEFTTESDTEVIAALFSKHKEDAFQFLRGMFSILIWDKEQETFYGARDPFGIKPLFYHEMAEGIVFASEKKSITLMMEDEEVNNEALQHYLSFQFAPEPMTMTAGINKVEPGYYFVKKPNGPIAFKQYWSATFNPILMEKKDWVKRIQDVMYDSVSKHMRSDVPVGSFLSGGIDSTIIVAMAKRINPNIKTFSVGFERDGYSEIDVAKETADKLNVENISYIISPEEYVEKLPKIMWHMDDPLADPSCVPLYFLAREASKHVTVTLSGEGADELFGGYNIYREPESLKMFNSIPTPAKSLLARVADVLPEGVRGKSFLERGTTPLCERYIGNAKMFEDKEKNQILKVYSENTSYQQITEKLYDRVHDIPLVDQMQYVDIHTWMRGDILLKADKMTMANSLELRVPFLDKEVYRVASEIPVAMKIANGTTKNILREAFRGIIPDHVIDRKKLGFPVPIRHWLKNELNGWARKLIQESQTDHLLYKSYILNLLDAHCLGKGDYSRKIWTVLMFMLWHQINVENKFDINELSKPDEAIELLSKTKSLG</sequence>
<keyword evidence="6" id="KW-0028">Amino-acid biosynthesis</keyword>
<dbReference type="PANTHER" id="PTHR43284">
    <property type="entry name" value="ASPARAGINE SYNTHETASE (GLUTAMINE-HYDROLYZING)"/>
    <property type="match status" value="1"/>
</dbReference>
<evidence type="ECO:0000256" key="5">
    <source>
        <dbReference type="ARBA" id="ARBA00022840"/>
    </source>
</evidence>
<comment type="pathway">
    <text evidence="1">Amino-acid biosynthesis; L-asparagine biosynthesis; L-asparagine from L-aspartate (L-Gln route): step 1/1.</text>
</comment>
<keyword evidence="7" id="KW-0315">Glutamine amidotransferase</keyword>
<dbReference type="CDD" id="cd00712">
    <property type="entry name" value="AsnB"/>
    <property type="match status" value="1"/>
</dbReference>
<dbReference type="InterPro" id="IPR001962">
    <property type="entry name" value="Asn_synthase"/>
</dbReference>
<dbReference type="CDD" id="cd01991">
    <property type="entry name" value="Asn_synthase_B_C"/>
    <property type="match status" value="1"/>
</dbReference>
<dbReference type="EMBL" id="JAGGKK010000020">
    <property type="protein sequence ID" value="MBP1950333.1"/>
    <property type="molecule type" value="Genomic_DNA"/>
</dbReference>
<keyword evidence="11" id="KW-1185">Reference proteome</keyword>
<evidence type="ECO:0000256" key="2">
    <source>
        <dbReference type="ARBA" id="ARBA00005752"/>
    </source>
</evidence>
<dbReference type="Proteomes" id="UP001519328">
    <property type="component" value="Unassembled WGS sequence"/>
</dbReference>
<dbReference type="PROSITE" id="PS51278">
    <property type="entry name" value="GATASE_TYPE_2"/>
    <property type="match status" value="1"/>
</dbReference>
<dbReference type="NCBIfam" id="TIGR01536">
    <property type="entry name" value="asn_synth_AEB"/>
    <property type="match status" value="1"/>
</dbReference>
<accession>A0ABS4HHK5</accession>
<dbReference type="InterPro" id="IPR014729">
    <property type="entry name" value="Rossmann-like_a/b/a_fold"/>
</dbReference>
<dbReference type="SUPFAM" id="SSF52402">
    <property type="entry name" value="Adenine nucleotide alpha hydrolases-like"/>
    <property type="match status" value="1"/>
</dbReference>
<dbReference type="SUPFAM" id="SSF56235">
    <property type="entry name" value="N-terminal nucleophile aminohydrolases (Ntn hydrolases)"/>
    <property type="match status" value="1"/>
</dbReference>
<evidence type="ECO:0000256" key="4">
    <source>
        <dbReference type="ARBA" id="ARBA00022741"/>
    </source>
</evidence>
<comment type="caution">
    <text evidence="10">The sequence shown here is derived from an EMBL/GenBank/DDBJ whole genome shotgun (WGS) entry which is preliminary data.</text>
</comment>
<dbReference type="Pfam" id="PF13537">
    <property type="entry name" value="GATase_7"/>
    <property type="match status" value="1"/>
</dbReference>
<evidence type="ECO:0000256" key="1">
    <source>
        <dbReference type="ARBA" id="ARBA00005187"/>
    </source>
</evidence>
<dbReference type="EC" id="6.3.5.4" evidence="3"/>
<organism evidence="10 11">
    <name type="scientific">Virgibacillus litoralis</name>
    <dbReference type="NCBI Taxonomy" id="578221"/>
    <lineage>
        <taxon>Bacteria</taxon>
        <taxon>Bacillati</taxon>
        <taxon>Bacillota</taxon>
        <taxon>Bacilli</taxon>
        <taxon>Bacillales</taxon>
        <taxon>Bacillaceae</taxon>
        <taxon>Virgibacillus</taxon>
    </lineage>
</organism>
<evidence type="ECO:0000256" key="3">
    <source>
        <dbReference type="ARBA" id="ARBA00012737"/>
    </source>
</evidence>
<keyword evidence="6" id="KW-0061">Asparagine biosynthesis</keyword>
<keyword evidence="10" id="KW-0436">Ligase</keyword>
<reference evidence="10 11" key="1">
    <citation type="submission" date="2021-03" db="EMBL/GenBank/DDBJ databases">
        <title>Genomic Encyclopedia of Type Strains, Phase IV (KMG-IV): sequencing the most valuable type-strain genomes for metagenomic binning, comparative biology and taxonomic classification.</title>
        <authorList>
            <person name="Goeker M."/>
        </authorList>
    </citation>
    <scope>NUCLEOTIDE SEQUENCE [LARGE SCALE GENOMIC DNA]</scope>
    <source>
        <strain evidence="10 11">DSM 21085</strain>
    </source>
</reference>
<dbReference type="InterPro" id="IPR033738">
    <property type="entry name" value="AsnB_N"/>
</dbReference>
<evidence type="ECO:0000313" key="11">
    <source>
        <dbReference type="Proteomes" id="UP001519328"/>
    </source>
</evidence>
<comment type="similarity">
    <text evidence="2">Belongs to the asparagine synthetase family.</text>
</comment>
<dbReference type="PANTHER" id="PTHR43284:SF1">
    <property type="entry name" value="ASPARAGINE SYNTHETASE"/>
    <property type="match status" value="1"/>
</dbReference>
<feature type="domain" description="Glutamine amidotransferase type-2" evidence="9">
    <location>
        <begin position="2"/>
        <end position="214"/>
    </location>
</feature>
<dbReference type="Gene3D" id="3.40.50.620">
    <property type="entry name" value="HUPs"/>
    <property type="match status" value="1"/>
</dbReference>
<dbReference type="InterPro" id="IPR017932">
    <property type="entry name" value="GATase_2_dom"/>
</dbReference>